<keyword evidence="3 6" id="KW-0349">Heme</keyword>
<dbReference type="EMBL" id="JAULSN010000006">
    <property type="protein sequence ID" value="KAK3369657.1"/>
    <property type="molecule type" value="Genomic_DNA"/>
</dbReference>
<gene>
    <name evidence="8" type="ORF">B0T24DRAFT_651128</name>
</gene>
<evidence type="ECO:0000256" key="4">
    <source>
        <dbReference type="ARBA" id="ARBA00022723"/>
    </source>
</evidence>
<reference evidence="8" key="1">
    <citation type="journal article" date="2023" name="Mol. Phylogenet. Evol.">
        <title>Genome-scale phylogeny and comparative genomics of the fungal order Sordariales.</title>
        <authorList>
            <person name="Hensen N."/>
            <person name="Bonometti L."/>
            <person name="Westerberg I."/>
            <person name="Brannstrom I.O."/>
            <person name="Guillou S."/>
            <person name="Cros-Aarteil S."/>
            <person name="Calhoun S."/>
            <person name="Haridas S."/>
            <person name="Kuo A."/>
            <person name="Mondo S."/>
            <person name="Pangilinan J."/>
            <person name="Riley R."/>
            <person name="LaButti K."/>
            <person name="Andreopoulos B."/>
            <person name="Lipzen A."/>
            <person name="Chen C."/>
            <person name="Yan M."/>
            <person name="Daum C."/>
            <person name="Ng V."/>
            <person name="Clum A."/>
            <person name="Steindorff A."/>
            <person name="Ohm R.A."/>
            <person name="Martin F."/>
            <person name="Silar P."/>
            <person name="Natvig D.O."/>
            <person name="Lalanne C."/>
            <person name="Gautier V."/>
            <person name="Ament-Velasquez S.L."/>
            <person name="Kruys A."/>
            <person name="Hutchinson M.I."/>
            <person name="Powell A.J."/>
            <person name="Barry K."/>
            <person name="Miller A.N."/>
            <person name="Grigoriev I.V."/>
            <person name="Debuchy R."/>
            <person name="Gladieux P."/>
            <person name="Hiltunen Thoren M."/>
            <person name="Johannesson H."/>
        </authorList>
    </citation>
    <scope>NUCLEOTIDE SEQUENCE</scope>
    <source>
        <strain evidence="8">CBS 958.72</strain>
    </source>
</reference>
<reference evidence="8" key="2">
    <citation type="submission" date="2023-06" db="EMBL/GenBank/DDBJ databases">
        <authorList>
            <consortium name="Lawrence Berkeley National Laboratory"/>
            <person name="Haridas S."/>
            <person name="Hensen N."/>
            <person name="Bonometti L."/>
            <person name="Westerberg I."/>
            <person name="Brannstrom I.O."/>
            <person name="Guillou S."/>
            <person name="Cros-Aarteil S."/>
            <person name="Calhoun S."/>
            <person name="Kuo A."/>
            <person name="Mondo S."/>
            <person name="Pangilinan J."/>
            <person name="Riley R."/>
            <person name="Labutti K."/>
            <person name="Andreopoulos B."/>
            <person name="Lipzen A."/>
            <person name="Chen C."/>
            <person name="Yanf M."/>
            <person name="Daum C."/>
            <person name="Ng V."/>
            <person name="Clum A."/>
            <person name="Steindorff A."/>
            <person name="Ohm R."/>
            <person name="Martin F."/>
            <person name="Silar P."/>
            <person name="Natvig D."/>
            <person name="Lalanne C."/>
            <person name="Gautier V."/>
            <person name="Ament-Velasquez S.L."/>
            <person name="Kruys A."/>
            <person name="Hutchinson M.I."/>
            <person name="Powell A.J."/>
            <person name="Barry K."/>
            <person name="Miller A.N."/>
            <person name="Grigoriev I.V."/>
            <person name="Debuchy R."/>
            <person name="Gladieux P."/>
            <person name="Thoren M.H."/>
            <person name="Johannesson H."/>
        </authorList>
    </citation>
    <scope>NUCLEOTIDE SEQUENCE</scope>
    <source>
        <strain evidence="8">CBS 958.72</strain>
    </source>
</reference>
<organism evidence="8 9">
    <name type="scientific">Lasiosphaeria ovina</name>
    <dbReference type="NCBI Taxonomy" id="92902"/>
    <lineage>
        <taxon>Eukaryota</taxon>
        <taxon>Fungi</taxon>
        <taxon>Dikarya</taxon>
        <taxon>Ascomycota</taxon>
        <taxon>Pezizomycotina</taxon>
        <taxon>Sordariomycetes</taxon>
        <taxon>Sordariomycetidae</taxon>
        <taxon>Sordariales</taxon>
        <taxon>Lasiosphaeriaceae</taxon>
        <taxon>Lasiosphaeria</taxon>
    </lineage>
</organism>
<evidence type="ECO:0000256" key="3">
    <source>
        <dbReference type="ARBA" id="ARBA00022617"/>
    </source>
</evidence>
<dbReference type="PANTHER" id="PTHR24305:SF232">
    <property type="entry name" value="P450, PUTATIVE (EUROFUNG)-RELATED"/>
    <property type="match status" value="1"/>
</dbReference>
<dbReference type="PROSITE" id="PS00086">
    <property type="entry name" value="CYTOCHROME_P450"/>
    <property type="match status" value="1"/>
</dbReference>
<proteinExistence type="inferred from homology"/>
<protein>
    <submittedName>
        <fullName evidence="8">Cytochrome P450</fullName>
    </submittedName>
</protein>
<feature type="binding site" description="axial binding residue" evidence="6">
    <location>
        <position position="474"/>
    </location>
    <ligand>
        <name>heme</name>
        <dbReference type="ChEBI" id="CHEBI:30413"/>
    </ligand>
    <ligandPart>
        <name>Fe</name>
        <dbReference type="ChEBI" id="CHEBI:18248"/>
    </ligandPart>
</feature>
<evidence type="ECO:0000256" key="5">
    <source>
        <dbReference type="ARBA" id="ARBA00023004"/>
    </source>
</evidence>
<keyword evidence="7" id="KW-0560">Oxidoreductase</keyword>
<dbReference type="InterPro" id="IPR001128">
    <property type="entry name" value="Cyt_P450"/>
</dbReference>
<keyword evidence="5 6" id="KW-0408">Iron</keyword>
<dbReference type="Proteomes" id="UP001287356">
    <property type="component" value="Unassembled WGS sequence"/>
</dbReference>
<dbReference type="GO" id="GO:0020037">
    <property type="term" value="F:heme binding"/>
    <property type="evidence" value="ECO:0007669"/>
    <property type="project" value="InterPro"/>
</dbReference>
<dbReference type="Pfam" id="PF00067">
    <property type="entry name" value="p450"/>
    <property type="match status" value="1"/>
</dbReference>
<comment type="cofactor">
    <cofactor evidence="1 6">
        <name>heme</name>
        <dbReference type="ChEBI" id="CHEBI:30413"/>
    </cofactor>
</comment>
<evidence type="ECO:0000256" key="6">
    <source>
        <dbReference type="PIRSR" id="PIRSR602401-1"/>
    </source>
</evidence>
<dbReference type="GO" id="GO:0005506">
    <property type="term" value="F:iron ion binding"/>
    <property type="evidence" value="ECO:0007669"/>
    <property type="project" value="InterPro"/>
</dbReference>
<dbReference type="CDD" id="cd11060">
    <property type="entry name" value="CYP57A1-like"/>
    <property type="match status" value="1"/>
</dbReference>
<dbReference type="InterPro" id="IPR036396">
    <property type="entry name" value="Cyt_P450_sf"/>
</dbReference>
<dbReference type="AlphaFoldDB" id="A0AAE0N3R3"/>
<dbReference type="SUPFAM" id="SSF48264">
    <property type="entry name" value="Cytochrome P450"/>
    <property type="match status" value="1"/>
</dbReference>
<dbReference type="PRINTS" id="PR00385">
    <property type="entry name" value="P450"/>
</dbReference>
<comment type="caution">
    <text evidence="8">The sequence shown here is derived from an EMBL/GenBank/DDBJ whole genome shotgun (WGS) entry which is preliminary data.</text>
</comment>
<evidence type="ECO:0000256" key="1">
    <source>
        <dbReference type="ARBA" id="ARBA00001971"/>
    </source>
</evidence>
<dbReference type="InterPro" id="IPR050121">
    <property type="entry name" value="Cytochrome_P450_monoxygenase"/>
</dbReference>
<evidence type="ECO:0000256" key="2">
    <source>
        <dbReference type="ARBA" id="ARBA00010617"/>
    </source>
</evidence>
<evidence type="ECO:0000313" key="9">
    <source>
        <dbReference type="Proteomes" id="UP001287356"/>
    </source>
</evidence>
<dbReference type="PRINTS" id="PR00463">
    <property type="entry name" value="EP450I"/>
</dbReference>
<dbReference type="GO" id="GO:0016705">
    <property type="term" value="F:oxidoreductase activity, acting on paired donors, with incorporation or reduction of molecular oxygen"/>
    <property type="evidence" value="ECO:0007669"/>
    <property type="project" value="InterPro"/>
</dbReference>
<dbReference type="InterPro" id="IPR017972">
    <property type="entry name" value="Cyt_P450_CS"/>
</dbReference>
<dbReference type="InterPro" id="IPR002401">
    <property type="entry name" value="Cyt_P450_E_grp-I"/>
</dbReference>
<dbReference type="Gene3D" id="1.10.630.10">
    <property type="entry name" value="Cytochrome P450"/>
    <property type="match status" value="1"/>
</dbReference>
<comment type="similarity">
    <text evidence="2 7">Belongs to the cytochrome P450 family.</text>
</comment>
<keyword evidence="4 6" id="KW-0479">Metal-binding</keyword>
<sequence length="527" mass="57340">MASYDVVLKLRESPILSLAIASLVYLLAYAAKSYASSPLRQYPGPWLAKFSNLWRLYHVSRGSFHHVLVRAHEKYGPVVRIGPNVLDIDYPDLNKTVFNTKGDWKKTESVLASSAVVDGHVVYNLFSQTDTAAHAREKKPIAKYYSASAVAGLEPLMDKTIAQLCDELERRFVDAPGGAAGKPFDLGRWVLYYTWDVVGTVTFSEPLGYLSAGRDFDGMLATADKSLDYFALCLCVPALDRWLAKNPVVRLGPAGFDPVVGNAVKHLVARYQGADGGVHSAAQPDFLDHFIAAKSESGAADDNQIVSWLMINVLAGADTTAITIRSALYHCLKNPRVWQRLRAELAAAGLTAGGIGDGDGGGVAAYRDVRAVAYVDAVVREAVRMLPGVSLPIERYVPAGGVRLRDGSFVPEGAILGFNPYVLGRNREVWGGDAAEFRPERWLRGDGEAADAFAARLQAMNNADISFGGGSRSCLGKHMGLVQVHKVVATLALRYDIALAYPDREWKVINSWFPRQEGLEAVITKRA</sequence>
<dbReference type="PANTHER" id="PTHR24305">
    <property type="entry name" value="CYTOCHROME P450"/>
    <property type="match status" value="1"/>
</dbReference>
<keyword evidence="7" id="KW-0503">Monooxygenase</keyword>
<evidence type="ECO:0000256" key="7">
    <source>
        <dbReference type="RuleBase" id="RU000461"/>
    </source>
</evidence>
<keyword evidence="9" id="KW-1185">Reference proteome</keyword>
<name>A0AAE0N3R3_9PEZI</name>
<evidence type="ECO:0000313" key="8">
    <source>
        <dbReference type="EMBL" id="KAK3369657.1"/>
    </source>
</evidence>
<accession>A0AAE0N3R3</accession>
<dbReference type="GO" id="GO:0004497">
    <property type="term" value="F:monooxygenase activity"/>
    <property type="evidence" value="ECO:0007669"/>
    <property type="project" value="UniProtKB-KW"/>
</dbReference>